<dbReference type="InterPro" id="IPR008780">
    <property type="entry name" value="Plasmodium_Vir"/>
</dbReference>
<dbReference type="Proteomes" id="UP000195521">
    <property type="component" value="Unassembled WGS sequence"/>
</dbReference>
<feature type="transmembrane region" description="Helical" evidence="1">
    <location>
        <begin position="251"/>
        <end position="279"/>
    </location>
</feature>
<evidence type="ECO:0000256" key="1">
    <source>
        <dbReference type="SAM" id="Phobius"/>
    </source>
</evidence>
<comment type="caution">
    <text evidence="2">The sequence shown here is derived from an EMBL/GenBank/DDBJ whole genome shotgun (WGS) entry which is preliminary data.</text>
</comment>
<dbReference type="EMBL" id="BDQF01000147">
    <property type="protein sequence ID" value="GAW84166.1"/>
    <property type="molecule type" value="Genomic_DNA"/>
</dbReference>
<dbReference type="GeneID" id="39744974"/>
<keyword evidence="1" id="KW-1133">Transmembrane helix</keyword>
<dbReference type="AlphaFoldDB" id="A0A1Y1JNJ9"/>
<keyword evidence="1" id="KW-0812">Transmembrane</keyword>
<name>A0A1Y1JNJ9_PLAGO</name>
<keyword evidence="3" id="KW-1185">Reference proteome</keyword>
<evidence type="ECO:0000313" key="3">
    <source>
        <dbReference type="Proteomes" id="UP000195521"/>
    </source>
</evidence>
<dbReference type="Pfam" id="PF05795">
    <property type="entry name" value="Plasmodium_Vir"/>
    <property type="match status" value="1"/>
</dbReference>
<keyword evidence="1" id="KW-0472">Membrane</keyword>
<organism evidence="2 3">
    <name type="scientific">Plasmodium gonderi</name>
    <dbReference type="NCBI Taxonomy" id="77519"/>
    <lineage>
        <taxon>Eukaryota</taxon>
        <taxon>Sar</taxon>
        <taxon>Alveolata</taxon>
        <taxon>Apicomplexa</taxon>
        <taxon>Aconoidasida</taxon>
        <taxon>Haemosporida</taxon>
        <taxon>Plasmodiidae</taxon>
        <taxon>Plasmodium</taxon>
        <taxon>Plasmodium (Plasmodium)</taxon>
    </lineage>
</organism>
<sequence>MAQILDVEHLNVLPSKAYYLKLEKDPNDYCAHEDKYESVKSNLERLVHIKDEIKKILNSFCKLSYGTLERSECEERCDRLYYWIGDMIVHKINNDDEFNNIFKKLQEEQAKIGSSHNCKCKFLKDIKKNDFISMKVMYDYSIDHSQIISSLRNSGIFCDKSYMNHIQKSVYKYKEIYDICTDDKKNTFCDEFKKFYPDHKTNRLPDLKCKLKDESTELTFSHYISIPHIQIKETDIPTTVKHLSFSSFKTFLITFLSIAFLLICIFLCTVIKNIIYIFITPMGAWIHKYVIKINSIRNILYDITGQGLMENKFYINKINTENEEFKLYYYNS</sequence>
<proteinExistence type="predicted"/>
<evidence type="ECO:0000313" key="2">
    <source>
        <dbReference type="EMBL" id="GAW84166.1"/>
    </source>
</evidence>
<accession>A0A1Y1JNJ9</accession>
<dbReference type="RefSeq" id="XP_028546755.1">
    <property type="nucleotide sequence ID" value="XM_028690954.1"/>
</dbReference>
<dbReference type="OMA" id="SECEERC"/>
<dbReference type="OrthoDB" id="381419at2759"/>
<gene>
    <name evidence="2" type="ORF">PGO_001460</name>
</gene>
<reference evidence="3" key="1">
    <citation type="submission" date="2017-04" db="EMBL/GenBank/DDBJ databases">
        <title>Plasmodium gonderi genome.</title>
        <authorList>
            <person name="Arisue N."/>
            <person name="Honma H."/>
            <person name="Kawai S."/>
            <person name="Tougan T."/>
            <person name="Tanabe K."/>
            <person name="Horii T."/>
        </authorList>
    </citation>
    <scope>NUCLEOTIDE SEQUENCE [LARGE SCALE GENOMIC DNA]</scope>
    <source>
        <strain evidence="3">ATCC 30045</strain>
    </source>
</reference>
<protein>
    <submittedName>
        <fullName evidence="2">Variable surface protein</fullName>
    </submittedName>
</protein>